<evidence type="ECO:0000313" key="2">
    <source>
        <dbReference type="Proteomes" id="UP001234297"/>
    </source>
</evidence>
<comment type="caution">
    <text evidence="1">The sequence shown here is derived from an EMBL/GenBank/DDBJ whole genome shotgun (WGS) entry which is preliminary data.</text>
</comment>
<evidence type="ECO:0000313" key="1">
    <source>
        <dbReference type="EMBL" id="KAJ8642707.1"/>
    </source>
</evidence>
<proteinExistence type="predicted"/>
<name>A0ACC2MC15_PERAE</name>
<sequence>MPPSPALRVSPAREVRMENHHKRGRSLEGGLLFKDKDDDLALFKDMQNRERDNFLLQPADDLDDSLSTKLRYFSDFKLGISIPARGESSDLLNADGDKNDYDWLLTPPGTPLFPSLDDDPPPSNLVHRGRPRSQPISISRSAKVEKSYRTSRSSASPNRLSPSPRSGNSTFQNSRSSASPHRLSPSAQSSSSAFSSRGRPSSARQSSPTPTLRSATPSRRPSTPPNKPSSPAPRSATPTMRRMSTGSSSLPSSSGRRAPSPGKAKRGNSASPKLQAWQSTLPGFSSDAPPNLRTSLSDRAASHVRGLSPASSRSGRDSSSKFGRQSMSPTASRSASSSHSHERDRLSSQSKGSLASSVDDDMDSPQSVVVGLSESPSSRKNGAFASSKALAFSKKPSTKPLSASSAPKRSFDSALRQMDHRKSPQNMFRPLLSSVPSTTFYVGKANSGHRSMISRNSSVTTSSNTSSEQGASIAHDTEGSDHDQDALASEWGKPSNSSVQEEIFVFDKVDEVSEDIGHEVSDEKPTKSDGSFGESATRQVEPRDSESNLVAAENAATVESSYVMLDPKEADCCEMMASCSICGSNFHIVGLTDENANVCPDCAERGRQLTPVSTVFYTQNILHADTALGEDKQCDDLQLEMGMHELQQVEKNGTQLMHGQQGRDVKQGDGCLSDSCLVQLTEKEGEQHLLDPQVVGQQEISSNQSNTVSERRLQHFNSFPSLKADGSEATGISLLLKRTSSSKWPVVQGRAFTATNVVFDDPSYTRENVNAMRNLIGQGSASASSSVDLNSIKQIEVRVQRQLSSRKADMENSREGSNSNLLSTTSSVSGMSNNASEALGHLKSTSEETYLSVRNMEYEALQEAPVVTEGQLRDSENAEAANKRHSFISTGVHEEFNLERMDGCRALYTSASELSSHIGTMQLDDSSAAEFLTIEGSISHGNAEVLSNNARETEMEVSLATGGSSVHGIEASDPPVLESSNMEVEETEDGYDSSTVQQMDCMESPNSKGKIETFEEPLVTTSLEKDSLGTTPEINLSEHDESTITVGGPSGQRLRSLTLDEATDTILFCSSIIHDLAYKAATIAMEKEDQVPLEGSRPTVTILGKADSNKRDLRSRTSRRTLKSQKGRQRQSEADAKSPSTNDENVAKMDSSLTACDSAVPNKVDSMKPPKLESKCNCTVM</sequence>
<organism evidence="1 2">
    <name type="scientific">Persea americana</name>
    <name type="common">Avocado</name>
    <dbReference type="NCBI Taxonomy" id="3435"/>
    <lineage>
        <taxon>Eukaryota</taxon>
        <taxon>Viridiplantae</taxon>
        <taxon>Streptophyta</taxon>
        <taxon>Embryophyta</taxon>
        <taxon>Tracheophyta</taxon>
        <taxon>Spermatophyta</taxon>
        <taxon>Magnoliopsida</taxon>
        <taxon>Magnoliidae</taxon>
        <taxon>Laurales</taxon>
        <taxon>Lauraceae</taxon>
        <taxon>Persea</taxon>
    </lineage>
</organism>
<accession>A0ACC2MC15</accession>
<reference evidence="1 2" key="1">
    <citation type="journal article" date="2022" name="Hortic Res">
        <title>A haplotype resolved chromosomal level avocado genome allows analysis of novel avocado genes.</title>
        <authorList>
            <person name="Nath O."/>
            <person name="Fletcher S.J."/>
            <person name="Hayward A."/>
            <person name="Shaw L.M."/>
            <person name="Masouleh A.K."/>
            <person name="Furtado A."/>
            <person name="Henry R.J."/>
            <person name="Mitter N."/>
        </authorList>
    </citation>
    <scope>NUCLEOTIDE SEQUENCE [LARGE SCALE GENOMIC DNA]</scope>
    <source>
        <strain evidence="2">cv. Hass</strain>
    </source>
</reference>
<dbReference type="EMBL" id="CM056810">
    <property type="protein sequence ID" value="KAJ8642707.1"/>
    <property type="molecule type" value="Genomic_DNA"/>
</dbReference>
<protein>
    <submittedName>
        <fullName evidence="1">Uncharacterized protein</fullName>
    </submittedName>
</protein>
<keyword evidence="2" id="KW-1185">Reference proteome</keyword>
<gene>
    <name evidence="1" type="ORF">MRB53_004455</name>
</gene>
<dbReference type="Proteomes" id="UP001234297">
    <property type="component" value="Chromosome 2"/>
</dbReference>